<name>C4L7M8_TOLAT</name>
<dbReference type="EC" id="2.4.1.377" evidence="8"/>
<keyword evidence="4 11" id="KW-0808">Transferase</keyword>
<dbReference type="FunFam" id="3.90.550.10:FF:000151">
    <property type="entry name" value="O antigen biosynthesis rhamnosyltransferase"/>
    <property type="match status" value="1"/>
</dbReference>
<keyword evidence="5" id="KW-0448">Lipopolysaccharide biosynthesis</keyword>
<dbReference type="AlphaFoldDB" id="C4L7M8"/>
<comment type="catalytic activity">
    <reaction evidence="6">
        <text>alpha-D-galactosyl-di-trans,octa-cis-undecaprenyl diphosphate + dTDP-beta-L-rhamnose = alpha-L-rhamnosyl-(1-&gt;3)-alpha-D-galactosyl-1-diphospho-di-trans,octa-cis-undecaprenol + dTDP + H(+)</text>
        <dbReference type="Rhea" id="RHEA:66952"/>
        <dbReference type="ChEBI" id="CHEBI:15378"/>
        <dbReference type="ChEBI" id="CHEBI:57510"/>
        <dbReference type="ChEBI" id="CHEBI:58369"/>
        <dbReference type="ChEBI" id="CHEBI:138733"/>
        <dbReference type="ChEBI" id="CHEBI:167467"/>
        <dbReference type="EC" id="2.4.1.377"/>
    </reaction>
    <physiologicalReaction direction="left-to-right" evidence="6">
        <dbReference type="Rhea" id="RHEA:66953"/>
    </physiologicalReaction>
</comment>
<dbReference type="STRING" id="595494.Tola_2045"/>
<keyword evidence="3" id="KW-0328">Glycosyltransferase</keyword>
<dbReference type="HOGENOM" id="CLU_061778_0_1_6"/>
<keyword evidence="12" id="KW-1185">Reference proteome</keyword>
<dbReference type="eggNOG" id="COG1216">
    <property type="taxonomic scope" value="Bacteria"/>
</dbReference>
<dbReference type="EMBL" id="CP001616">
    <property type="protein sequence ID" value="ACQ93644.1"/>
    <property type="molecule type" value="Genomic_DNA"/>
</dbReference>
<proteinExistence type="inferred from homology"/>
<dbReference type="PANTHER" id="PTHR43630">
    <property type="entry name" value="POLY-BETA-1,6-N-ACETYL-D-GLUCOSAMINE SYNTHASE"/>
    <property type="match status" value="1"/>
</dbReference>
<dbReference type="CDD" id="cd00761">
    <property type="entry name" value="Glyco_tranf_GTA_type"/>
    <property type="match status" value="1"/>
</dbReference>
<dbReference type="Gene3D" id="3.90.550.10">
    <property type="entry name" value="Spore Coat Polysaccharide Biosynthesis Protein SpsA, Chain A"/>
    <property type="match status" value="1"/>
</dbReference>
<dbReference type="InterPro" id="IPR001173">
    <property type="entry name" value="Glyco_trans_2-like"/>
</dbReference>
<accession>C4L7M8</accession>
<dbReference type="PANTHER" id="PTHR43630:SF1">
    <property type="entry name" value="POLY-BETA-1,6-N-ACETYL-D-GLUCOSAMINE SYNTHASE"/>
    <property type="match status" value="1"/>
</dbReference>
<comment type="similarity">
    <text evidence="2">Belongs to the glycosyltransferase 2 family.</text>
</comment>
<evidence type="ECO:0000256" key="3">
    <source>
        <dbReference type="ARBA" id="ARBA00022676"/>
    </source>
</evidence>
<organism evidence="11 12">
    <name type="scientific">Tolumonas auensis (strain DSM 9187 / NBRC 110442 / TA 4)</name>
    <dbReference type="NCBI Taxonomy" id="595494"/>
    <lineage>
        <taxon>Bacteria</taxon>
        <taxon>Pseudomonadati</taxon>
        <taxon>Pseudomonadota</taxon>
        <taxon>Gammaproteobacteria</taxon>
        <taxon>Aeromonadales</taxon>
        <taxon>Aeromonadaceae</taxon>
        <taxon>Tolumonas</taxon>
    </lineage>
</organism>
<dbReference type="OrthoDB" id="9790005at2"/>
<evidence type="ECO:0000256" key="9">
    <source>
        <dbReference type="ARBA" id="ARBA00082087"/>
    </source>
</evidence>
<feature type="domain" description="Glycosyltransferase 2-like" evidence="10">
    <location>
        <begin position="15"/>
        <end position="178"/>
    </location>
</feature>
<protein>
    <recommendedName>
        <fullName evidence="9">dTDP-Rha:alpha-D-Gal-diphosphoundecaprenol alpha-1,3-rhamnosyltransferase</fullName>
        <ecNumber evidence="8">2.4.1.377</ecNumber>
    </recommendedName>
    <alternativeName>
        <fullName evidence="9">dTDP-Rha:alpha-D-Gal-diphosphoundecaprenol alpha-1,3-rhamnosyltransferase</fullName>
    </alternativeName>
</protein>
<evidence type="ECO:0000256" key="8">
    <source>
        <dbReference type="ARBA" id="ARBA00066904"/>
    </source>
</evidence>
<evidence type="ECO:0000256" key="2">
    <source>
        <dbReference type="ARBA" id="ARBA00006739"/>
    </source>
</evidence>
<dbReference type="CAZy" id="GT2">
    <property type="family name" value="Glycosyltransferase Family 2"/>
</dbReference>
<dbReference type="Proteomes" id="UP000009073">
    <property type="component" value="Chromosome"/>
</dbReference>
<evidence type="ECO:0000256" key="5">
    <source>
        <dbReference type="ARBA" id="ARBA00022985"/>
    </source>
</evidence>
<dbReference type="InterPro" id="IPR029044">
    <property type="entry name" value="Nucleotide-diphossugar_trans"/>
</dbReference>
<dbReference type="RefSeq" id="WP_015879112.1">
    <property type="nucleotide sequence ID" value="NC_012691.1"/>
</dbReference>
<reference evidence="11 12" key="2">
    <citation type="journal article" date="2011" name="Stand. Genomic Sci.">
        <title>Complete genome sequence of Tolumonas auensis type strain (TA 4).</title>
        <authorList>
            <person name="Chertkov O."/>
            <person name="Copeland A."/>
            <person name="Lucas S."/>
            <person name="Lapidus A."/>
            <person name="Berry K.W."/>
            <person name="Detter J.C."/>
            <person name="Del Rio T.G."/>
            <person name="Hammon N."/>
            <person name="Dalin E."/>
            <person name="Tice H."/>
            <person name="Pitluck S."/>
            <person name="Richardson P."/>
            <person name="Bruce D."/>
            <person name="Goodwin L."/>
            <person name="Han C."/>
            <person name="Tapia R."/>
            <person name="Saunders E."/>
            <person name="Schmutz J."/>
            <person name="Brettin T."/>
            <person name="Larimer F."/>
            <person name="Land M."/>
            <person name="Hauser L."/>
            <person name="Spring S."/>
            <person name="Rohde M."/>
            <person name="Kyrpides N.C."/>
            <person name="Ivanova N."/>
            <person name="Goker M."/>
            <person name="Beller H.R."/>
            <person name="Klenk H.P."/>
            <person name="Woyke T."/>
        </authorList>
    </citation>
    <scope>NUCLEOTIDE SEQUENCE [LARGE SCALE GENOMIC DNA]</scope>
    <source>
        <strain evidence="12">DSM 9187 / TA4</strain>
    </source>
</reference>
<dbReference type="GO" id="GO:0009103">
    <property type="term" value="P:lipopolysaccharide biosynthetic process"/>
    <property type="evidence" value="ECO:0007669"/>
    <property type="project" value="UniProtKB-KW"/>
</dbReference>
<reference evidence="12" key="1">
    <citation type="submission" date="2009-05" db="EMBL/GenBank/DDBJ databases">
        <title>Complete sequence of Tolumonas auensis DSM 9187.</title>
        <authorList>
            <consortium name="US DOE Joint Genome Institute"/>
            <person name="Lucas S."/>
            <person name="Copeland A."/>
            <person name="Lapidus A."/>
            <person name="Glavina del Rio T."/>
            <person name="Tice H."/>
            <person name="Bruce D."/>
            <person name="Goodwin L."/>
            <person name="Pitluck S."/>
            <person name="Chertkov O."/>
            <person name="Brettin T."/>
            <person name="Detter J.C."/>
            <person name="Han C."/>
            <person name="Larimer F."/>
            <person name="Land M."/>
            <person name="Hauser L."/>
            <person name="Kyrpides N."/>
            <person name="Mikhailova N."/>
            <person name="Spring S."/>
            <person name="Beller H."/>
        </authorList>
    </citation>
    <scope>NUCLEOTIDE SEQUENCE [LARGE SCALE GENOMIC DNA]</scope>
    <source>
        <strain evidence="12">DSM 9187 / TA4</strain>
    </source>
</reference>
<comment type="pathway">
    <text evidence="1">Bacterial outer membrane biogenesis; LPS O-antigen biosynthesis.</text>
</comment>
<dbReference type="Pfam" id="PF00535">
    <property type="entry name" value="Glycos_transf_2"/>
    <property type="match status" value="1"/>
</dbReference>
<comment type="function">
    <text evidence="7">Rhamnosyltransferase involved in the biosynthesis of the repeat unit of the lipopolysaccharide (LPS) O-antigen region. Catalyzes the addition of a rhamnose to the galactosyl-undecaprenyl diphosphate intermediate.</text>
</comment>
<dbReference type="KEGG" id="tau:Tola_2045"/>
<sequence length="316" mass="35725">MPNNRKDEIKCRIACIIPTFNGGSVWAKCIDSIYKQSIEADIVYIVDSSSSDNTIKIAQSYGSYVTNIIPTEFNHGGTRNMAAKNLAEYDILIFLTQDAILASQDALMQLIAPFVDPAVAAVCGRQLPHDNANPLAIHARLFNYPVASCVKSAADIPRLGIKTAFMSNSFAAYRSKVFFELGGFPDNTILAEDMYLTAKMIKAGYKVAYCAEAAVKHSHNYTPWEEFRRYFDTGVFHASEPWIREQFGGAEGEGMRFIRSELFYLWQNAPYWIPRALLTIGCKALGYKLGLHFRKLPWNLRHKLGMYKAYWLQNRN</sequence>
<dbReference type="GO" id="GO:0016757">
    <property type="term" value="F:glycosyltransferase activity"/>
    <property type="evidence" value="ECO:0007669"/>
    <property type="project" value="UniProtKB-KW"/>
</dbReference>
<evidence type="ECO:0000256" key="7">
    <source>
        <dbReference type="ARBA" id="ARBA00058332"/>
    </source>
</evidence>
<evidence type="ECO:0000313" key="12">
    <source>
        <dbReference type="Proteomes" id="UP000009073"/>
    </source>
</evidence>
<evidence type="ECO:0000256" key="1">
    <source>
        <dbReference type="ARBA" id="ARBA00005125"/>
    </source>
</evidence>
<evidence type="ECO:0000313" key="11">
    <source>
        <dbReference type="EMBL" id="ACQ93644.1"/>
    </source>
</evidence>
<evidence type="ECO:0000256" key="4">
    <source>
        <dbReference type="ARBA" id="ARBA00022679"/>
    </source>
</evidence>
<evidence type="ECO:0000256" key="6">
    <source>
        <dbReference type="ARBA" id="ARBA00052719"/>
    </source>
</evidence>
<dbReference type="SUPFAM" id="SSF53448">
    <property type="entry name" value="Nucleotide-diphospho-sugar transferases"/>
    <property type="match status" value="1"/>
</dbReference>
<gene>
    <name evidence="11" type="ordered locus">Tola_2045</name>
</gene>
<evidence type="ECO:0000259" key="10">
    <source>
        <dbReference type="Pfam" id="PF00535"/>
    </source>
</evidence>